<feature type="domain" description="HTH crp-type" evidence="5">
    <location>
        <begin position="151"/>
        <end position="224"/>
    </location>
</feature>
<protein>
    <recommendedName>
        <fullName evidence="7">Crp/Fnr family transcriptional regulator</fullName>
    </recommendedName>
</protein>
<keyword evidence="3" id="KW-0804">Transcription</keyword>
<dbReference type="PROSITE" id="PS50042">
    <property type="entry name" value="CNMP_BINDING_3"/>
    <property type="match status" value="1"/>
</dbReference>
<dbReference type="AlphaFoldDB" id="A0A3B0VI74"/>
<accession>A0A3B0VI74</accession>
<dbReference type="GO" id="GO:0003700">
    <property type="term" value="F:DNA-binding transcription factor activity"/>
    <property type="evidence" value="ECO:0007669"/>
    <property type="project" value="TreeGrafter"/>
</dbReference>
<dbReference type="SUPFAM" id="SSF51206">
    <property type="entry name" value="cAMP-binding domain-like"/>
    <property type="match status" value="1"/>
</dbReference>
<evidence type="ECO:0008006" key="7">
    <source>
        <dbReference type="Google" id="ProtNLM"/>
    </source>
</evidence>
<dbReference type="InterPro" id="IPR036388">
    <property type="entry name" value="WH-like_DNA-bd_sf"/>
</dbReference>
<evidence type="ECO:0000256" key="2">
    <source>
        <dbReference type="ARBA" id="ARBA00023125"/>
    </source>
</evidence>
<keyword evidence="2" id="KW-0238">DNA-binding</keyword>
<dbReference type="InterPro" id="IPR018490">
    <property type="entry name" value="cNMP-bd_dom_sf"/>
</dbReference>
<dbReference type="Gene3D" id="2.60.120.10">
    <property type="entry name" value="Jelly Rolls"/>
    <property type="match status" value="1"/>
</dbReference>
<evidence type="ECO:0000256" key="1">
    <source>
        <dbReference type="ARBA" id="ARBA00023015"/>
    </source>
</evidence>
<dbReference type="PROSITE" id="PS51063">
    <property type="entry name" value="HTH_CRP_2"/>
    <property type="match status" value="1"/>
</dbReference>
<dbReference type="PANTHER" id="PTHR24567">
    <property type="entry name" value="CRP FAMILY TRANSCRIPTIONAL REGULATORY PROTEIN"/>
    <property type="match status" value="1"/>
</dbReference>
<dbReference type="InterPro" id="IPR014710">
    <property type="entry name" value="RmlC-like_jellyroll"/>
</dbReference>
<dbReference type="SMART" id="SM00100">
    <property type="entry name" value="cNMP"/>
    <property type="match status" value="1"/>
</dbReference>
<proteinExistence type="predicted"/>
<evidence type="ECO:0000256" key="3">
    <source>
        <dbReference type="ARBA" id="ARBA00023163"/>
    </source>
</evidence>
<gene>
    <name evidence="6" type="ORF">MNBD_CHLOROFLEXI01-2283</name>
</gene>
<dbReference type="InterPro" id="IPR000595">
    <property type="entry name" value="cNMP-bd_dom"/>
</dbReference>
<dbReference type="InterPro" id="IPR036390">
    <property type="entry name" value="WH_DNA-bd_sf"/>
</dbReference>
<dbReference type="GO" id="GO:0003677">
    <property type="term" value="F:DNA binding"/>
    <property type="evidence" value="ECO:0007669"/>
    <property type="project" value="UniProtKB-KW"/>
</dbReference>
<sequence>MSVSIKDTFEIVMRSPLFQNLEPSICSEIIDAARPFHVASGEYYFHQGEPATSFYILVKGQVKLTQITPEGHQIIIKILGPGDGMGIIVALSGMDYLVAAEVVEDSLALGWNREVIRELMLRYPQLALNSMELIARRFAALQARLHEMATRRVEQRVARALLQLVRQFGEKSDEGVLINMPLSRQDLAEMTGTNLYQTSRILSKWEQAGYVQTNRKRVILREPHQLVTIAEDLSPR</sequence>
<dbReference type="InterPro" id="IPR012318">
    <property type="entry name" value="HTH_CRP"/>
</dbReference>
<dbReference type="GO" id="GO:0005829">
    <property type="term" value="C:cytosol"/>
    <property type="evidence" value="ECO:0007669"/>
    <property type="project" value="TreeGrafter"/>
</dbReference>
<dbReference type="Gene3D" id="1.10.10.10">
    <property type="entry name" value="Winged helix-like DNA-binding domain superfamily/Winged helix DNA-binding domain"/>
    <property type="match status" value="1"/>
</dbReference>
<reference evidence="6" key="1">
    <citation type="submission" date="2018-06" db="EMBL/GenBank/DDBJ databases">
        <authorList>
            <person name="Zhirakovskaya E."/>
        </authorList>
    </citation>
    <scope>NUCLEOTIDE SEQUENCE</scope>
</reference>
<dbReference type="CDD" id="cd00038">
    <property type="entry name" value="CAP_ED"/>
    <property type="match status" value="1"/>
</dbReference>
<dbReference type="Pfam" id="PF00027">
    <property type="entry name" value="cNMP_binding"/>
    <property type="match status" value="1"/>
</dbReference>
<organism evidence="6">
    <name type="scientific">hydrothermal vent metagenome</name>
    <dbReference type="NCBI Taxonomy" id="652676"/>
    <lineage>
        <taxon>unclassified sequences</taxon>
        <taxon>metagenomes</taxon>
        <taxon>ecological metagenomes</taxon>
    </lineage>
</organism>
<evidence type="ECO:0000313" key="6">
    <source>
        <dbReference type="EMBL" id="VAW40003.1"/>
    </source>
</evidence>
<dbReference type="EMBL" id="UOEU01000774">
    <property type="protein sequence ID" value="VAW40003.1"/>
    <property type="molecule type" value="Genomic_DNA"/>
</dbReference>
<evidence type="ECO:0000259" key="5">
    <source>
        <dbReference type="PROSITE" id="PS51063"/>
    </source>
</evidence>
<dbReference type="InterPro" id="IPR050397">
    <property type="entry name" value="Env_Response_Regulators"/>
</dbReference>
<dbReference type="SMART" id="SM00419">
    <property type="entry name" value="HTH_CRP"/>
    <property type="match status" value="1"/>
</dbReference>
<dbReference type="PANTHER" id="PTHR24567:SF28">
    <property type="entry name" value="LISTERIOLYSIN REGULATORY PROTEIN"/>
    <property type="match status" value="1"/>
</dbReference>
<dbReference type="Pfam" id="PF13545">
    <property type="entry name" value="HTH_Crp_2"/>
    <property type="match status" value="1"/>
</dbReference>
<name>A0A3B0VI74_9ZZZZ</name>
<dbReference type="SUPFAM" id="SSF46785">
    <property type="entry name" value="Winged helix' DNA-binding domain"/>
    <property type="match status" value="1"/>
</dbReference>
<feature type="domain" description="Cyclic nucleotide-binding" evidence="4">
    <location>
        <begin position="17"/>
        <end position="137"/>
    </location>
</feature>
<keyword evidence="1" id="KW-0805">Transcription regulation</keyword>
<evidence type="ECO:0000259" key="4">
    <source>
        <dbReference type="PROSITE" id="PS50042"/>
    </source>
</evidence>